<dbReference type="RefSeq" id="WP_192862076.1">
    <property type="nucleotide sequence ID" value="NZ_JADAQT010000065.1"/>
</dbReference>
<keyword evidence="2" id="KW-1133">Transmembrane helix</keyword>
<dbReference type="Gene3D" id="3.40.50.300">
    <property type="entry name" value="P-loop containing nucleotide triphosphate hydrolases"/>
    <property type="match status" value="1"/>
</dbReference>
<dbReference type="InterPro" id="IPR011990">
    <property type="entry name" value="TPR-like_helical_dom_sf"/>
</dbReference>
<proteinExistence type="predicted"/>
<evidence type="ECO:0000313" key="3">
    <source>
        <dbReference type="EMBL" id="MBE1875505.1"/>
    </source>
</evidence>
<feature type="transmembrane region" description="Helical" evidence="2">
    <location>
        <begin position="20"/>
        <end position="43"/>
    </location>
</feature>
<dbReference type="Pfam" id="PF13374">
    <property type="entry name" value="TPR_10"/>
    <property type="match status" value="2"/>
</dbReference>
<dbReference type="Pfam" id="PF13424">
    <property type="entry name" value="TPR_12"/>
    <property type="match status" value="1"/>
</dbReference>
<dbReference type="PANTHER" id="PTHR19959:SF119">
    <property type="entry name" value="FUNGAL LIPASE-LIKE DOMAIN-CONTAINING PROTEIN"/>
    <property type="match status" value="1"/>
</dbReference>
<feature type="compositionally biased region" description="Basic and acidic residues" evidence="1">
    <location>
        <begin position="430"/>
        <end position="439"/>
    </location>
</feature>
<reference evidence="3 4" key="1">
    <citation type="submission" date="2020-10" db="EMBL/GenBank/DDBJ databases">
        <title>Myceligenerans pegani sp. nov., an endophytic actinomycete isolated from Peganum harmala L. in Xinjiang, China.</title>
        <authorList>
            <person name="Xin L."/>
        </authorList>
    </citation>
    <scope>NUCLEOTIDE SEQUENCE [LARGE SCALE GENOMIC DNA]</scope>
    <source>
        <strain evidence="3 4">TRM65318</strain>
    </source>
</reference>
<gene>
    <name evidence="3" type="ORF">IHE71_07275</name>
</gene>
<evidence type="ECO:0000256" key="2">
    <source>
        <dbReference type="SAM" id="Phobius"/>
    </source>
</evidence>
<evidence type="ECO:0000313" key="4">
    <source>
        <dbReference type="Proteomes" id="UP000625527"/>
    </source>
</evidence>
<dbReference type="InterPro" id="IPR019734">
    <property type="entry name" value="TPR_rpt"/>
</dbReference>
<dbReference type="SUPFAM" id="SSF48452">
    <property type="entry name" value="TPR-like"/>
    <property type="match status" value="2"/>
</dbReference>
<accession>A0ABR9MVU6</accession>
<keyword evidence="4" id="KW-1185">Reference proteome</keyword>
<comment type="caution">
    <text evidence="3">The sequence shown here is derived from an EMBL/GenBank/DDBJ whole genome shotgun (WGS) entry which is preliminary data.</text>
</comment>
<feature type="region of interest" description="Disordered" evidence="1">
    <location>
        <begin position="420"/>
        <end position="439"/>
    </location>
</feature>
<dbReference type="InterPro" id="IPR027417">
    <property type="entry name" value="P-loop_NTPase"/>
</dbReference>
<feature type="region of interest" description="Disordered" evidence="1">
    <location>
        <begin position="504"/>
        <end position="525"/>
    </location>
</feature>
<dbReference type="PANTHER" id="PTHR19959">
    <property type="entry name" value="KINESIN LIGHT CHAIN"/>
    <property type="match status" value="1"/>
</dbReference>
<dbReference type="Gene3D" id="1.25.40.10">
    <property type="entry name" value="Tetratricopeptide repeat domain"/>
    <property type="match status" value="2"/>
</dbReference>
<dbReference type="SMART" id="SM00028">
    <property type="entry name" value="TPR"/>
    <property type="match status" value="4"/>
</dbReference>
<dbReference type="SUPFAM" id="SSF52540">
    <property type="entry name" value="P-loop containing nucleoside triphosphate hydrolases"/>
    <property type="match status" value="1"/>
</dbReference>
<protein>
    <submittedName>
        <fullName evidence="3">Tetratricopeptide repeat protein</fullName>
    </submittedName>
</protein>
<name>A0ABR9MVU6_9MICO</name>
<sequence length="964" mass="105594">MDAEGYAGREASRGIVRRMWVYGLAASAAIVVGVIATILPASIPEWVRQIILTAGIVGSILGAILVERWFTLDDRRRAMAARDQEALHESVNLAVRPPGDADAPGRLLSPVRDGDTQVVTFLGREREIQDLVDWCTEGGVRGRRSLRVRLVTGPGGVGKTRLAQELQSVMRHRGWECRNLRTGVETEAMAVLRRGHGDAPVLFVVDYAENWHDGLATLLERANDDSGTVRILLLARQSGQWWTDLCQLPGVGAVVGAADPLELSPRIVPSSGAGSLHMEQQEIVRAAARDFAEHLGVGAPSVLLPDAVPDARMLDLLSIALVEVLRQEDGSSSGSDTAGQSIHAVFDELLRHEARDWKRSAQLAGVRTDSHTLRTLVAAGCLLGAADQQEAEELARRVAGLCTHGQAPDPIAAARWLREQYPPPESGDPADEHHGDRELVGTPGWLGSLHPDRLAEHLVVSALTASDVAEDARELASLERRTALLHNLNARQAEQAMIVLTRATADPSRSGATAPRARTPRGLDPRWSDDIAEVALELVDRLPEKRPVISAVHEVIPWPDPPSALHAVGHRLAGRLDASISRGSRMAGSEYAAQAKHVLGNWEHTRGRYREALAARERATRTYRVLALRNPGRFGPDLALSLDNLGDSYASLGRYGDALKVRREAVRRWENHAVTSDQLYASQLARSLHNLGISYRDLGRPDMALTTHREALRIRRALAEQGDRHTDTAALARSLSSIGRCLSDLGDLDAAHEVFVEARGIWRRLDARTPTRYEDYLAHALGDLATCSESLAKRDNLPEPDDALRTHEEARGLWQRLAARSPVLHRSGLARCLTNLGTAYANVERFDDSRDVHAEAIEIYRELVDGLPARFEPNLAWSLGSSAISLMESGRDAVASDVFEESLAIFRRRYGEGMRSVQFLDGYRTTLARAAVLLERAGRDADAMSRRNEMVSIDVGVADEWLRG</sequence>
<dbReference type="Proteomes" id="UP000625527">
    <property type="component" value="Unassembled WGS sequence"/>
</dbReference>
<dbReference type="EMBL" id="JADAQT010000065">
    <property type="protein sequence ID" value="MBE1875505.1"/>
    <property type="molecule type" value="Genomic_DNA"/>
</dbReference>
<keyword evidence="2" id="KW-0812">Transmembrane</keyword>
<keyword evidence="2" id="KW-0472">Membrane</keyword>
<evidence type="ECO:0000256" key="1">
    <source>
        <dbReference type="SAM" id="MobiDB-lite"/>
    </source>
</evidence>
<organism evidence="3 4">
    <name type="scientific">Myceligenerans pegani</name>
    <dbReference type="NCBI Taxonomy" id="2776917"/>
    <lineage>
        <taxon>Bacteria</taxon>
        <taxon>Bacillati</taxon>
        <taxon>Actinomycetota</taxon>
        <taxon>Actinomycetes</taxon>
        <taxon>Micrococcales</taxon>
        <taxon>Promicromonosporaceae</taxon>
        <taxon>Myceligenerans</taxon>
    </lineage>
</organism>